<organism evidence="2 3">
    <name type="scientific">Bacteroides uniformis</name>
    <dbReference type="NCBI Taxonomy" id="820"/>
    <lineage>
        <taxon>Bacteria</taxon>
        <taxon>Pseudomonadati</taxon>
        <taxon>Bacteroidota</taxon>
        <taxon>Bacteroidia</taxon>
        <taxon>Bacteroidales</taxon>
        <taxon>Bacteroidaceae</taxon>
        <taxon>Bacteroides</taxon>
    </lineage>
</organism>
<dbReference type="EMBL" id="CZAO01000011">
    <property type="protein sequence ID" value="CUP84977.1"/>
    <property type="molecule type" value="Genomic_DNA"/>
</dbReference>
<evidence type="ECO:0000256" key="1">
    <source>
        <dbReference type="SAM" id="Phobius"/>
    </source>
</evidence>
<gene>
    <name evidence="2" type="ORF">ERS852510_02492</name>
</gene>
<feature type="transmembrane region" description="Helical" evidence="1">
    <location>
        <begin position="6"/>
        <end position="22"/>
    </location>
</feature>
<keyword evidence="1" id="KW-0472">Membrane</keyword>
<keyword evidence="1" id="KW-0812">Transmembrane</keyword>
<dbReference type="AlphaFoldDB" id="A0A174RML0"/>
<dbReference type="Proteomes" id="UP000095766">
    <property type="component" value="Unassembled WGS sequence"/>
</dbReference>
<evidence type="ECO:0000313" key="2">
    <source>
        <dbReference type="EMBL" id="CUP84977.1"/>
    </source>
</evidence>
<sequence length="34" mass="3968">MDFMIMFFSICSVIGIGILIWFKTKSGKRWLANL</sequence>
<evidence type="ECO:0000313" key="3">
    <source>
        <dbReference type="Proteomes" id="UP000095766"/>
    </source>
</evidence>
<accession>A0A174RML0</accession>
<keyword evidence="1" id="KW-1133">Transmembrane helix</keyword>
<protein>
    <submittedName>
        <fullName evidence="2">Uncharacterized protein</fullName>
    </submittedName>
</protein>
<name>A0A174RML0_BACUN</name>
<reference evidence="2 3" key="1">
    <citation type="submission" date="2015-09" db="EMBL/GenBank/DDBJ databases">
        <authorList>
            <consortium name="Pathogen Informatics"/>
        </authorList>
    </citation>
    <scope>NUCLEOTIDE SEQUENCE [LARGE SCALE GENOMIC DNA]</scope>
    <source>
        <strain evidence="2 3">2789STDY5834898</strain>
    </source>
</reference>
<proteinExistence type="predicted"/>